<dbReference type="RefSeq" id="WP_130962333.1">
    <property type="nucleotide sequence ID" value="NZ_SIRT01000001.1"/>
</dbReference>
<sequence length="183" mass="21241">MKNLISALLSIIFIYTIDAQERHIAYLKTSKIESIKKIRGSNIHESLHKKVYQNAITSINSGKIIRELQKDIMTFNIKTSSIFDDSEVSTYNVSFKRKQSKASVVYNNSGEILSSKEVYYDVNLPLELRTKILSKYPNNTLLSNKVKYLYNKNHGLNIIYKVWIKNEKRKVPLIFDANFETIL</sequence>
<dbReference type="AlphaFoldDB" id="A0A4Q9FFY9"/>
<dbReference type="OrthoDB" id="1448997at2"/>
<organism evidence="1 2">
    <name type="scientific">Hyunsoonleella flava</name>
    <dbReference type="NCBI Taxonomy" id="2527939"/>
    <lineage>
        <taxon>Bacteria</taxon>
        <taxon>Pseudomonadati</taxon>
        <taxon>Bacteroidota</taxon>
        <taxon>Flavobacteriia</taxon>
        <taxon>Flavobacteriales</taxon>
        <taxon>Flavobacteriaceae</taxon>
    </lineage>
</organism>
<comment type="caution">
    <text evidence="1">The sequence shown here is derived from an EMBL/GenBank/DDBJ whole genome shotgun (WGS) entry which is preliminary data.</text>
</comment>
<dbReference type="EMBL" id="SIRT01000001">
    <property type="protein sequence ID" value="TBN06343.1"/>
    <property type="molecule type" value="Genomic_DNA"/>
</dbReference>
<protein>
    <recommendedName>
        <fullName evidence="3">Nicotinate-nucleotide adenylyltransferase</fullName>
    </recommendedName>
</protein>
<evidence type="ECO:0000313" key="1">
    <source>
        <dbReference type="EMBL" id="TBN06343.1"/>
    </source>
</evidence>
<accession>A0A4Q9FFY9</accession>
<name>A0A4Q9FFY9_9FLAO</name>
<gene>
    <name evidence="1" type="ORF">EYD45_00200</name>
</gene>
<reference evidence="1 2" key="1">
    <citation type="submission" date="2019-02" db="EMBL/GenBank/DDBJ databases">
        <title>Hyunsoonleella sp., isolated from marine sediment.</title>
        <authorList>
            <person name="Liu B.-T."/>
        </authorList>
    </citation>
    <scope>NUCLEOTIDE SEQUENCE [LARGE SCALE GENOMIC DNA]</scope>
    <source>
        <strain evidence="1 2">T58</strain>
    </source>
</reference>
<keyword evidence="2" id="KW-1185">Reference proteome</keyword>
<evidence type="ECO:0008006" key="3">
    <source>
        <dbReference type="Google" id="ProtNLM"/>
    </source>
</evidence>
<proteinExistence type="predicted"/>
<dbReference type="Proteomes" id="UP000291142">
    <property type="component" value="Unassembled WGS sequence"/>
</dbReference>
<evidence type="ECO:0000313" key="2">
    <source>
        <dbReference type="Proteomes" id="UP000291142"/>
    </source>
</evidence>